<dbReference type="GO" id="GO:0005524">
    <property type="term" value="F:ATP binding"/>
    <property type="evidence" value="ECO:0007669"/>
    <property type="project" value="UniProtKB-KW"/>
</dbReference>
<dbReference type="InterPro" id="IPR003959">
    <property type="entry name" value="ATPase_AAA_core"/>
</dbReference>
<protein>
    <submittedName>
        <fullName evidence="6">DNA polymerase III delta prime subunit</fullName>
    </submittedName>
</protein>
<dbReference type="RefSeq" id="WP_167995263.1">
    <property type="nucleotide sequence ID" value="NZ_JAATJL010000001.1"/>
</dbReference>
<feature type="region of interest" description="Disordered" evidence="4">
    <location>
        <begin position="452"/>
        <end position="485"/>
    </location>
</feature>
<accession>A0A846RTU7</accession>
<dbReference type="SMART" id="SM00382">
    <property type="entry name" value="AAA"/>
    <property type="match status" value="1"/>
</dbReference>
<dbReference type="Gene3D" id="1.10.8.60">
    <property type="match status" value="1"/>
</dbReference>
<evidence type="ECO:0000256" key="2">
    <source>
        <dbReference type="ARBA" id="ARBA00022741"/>
    </source>
</evidence>
<feature type="domain" description="AAA+ ATPase" evidence="5">
    <location>
        <begin position="248"/>
        <end position="375"/>
    </location>
</feature>
<keyword evidence="2" id="KW-0547">Nucleotide-binding</keyword>
<comment type="similarity">
    <text evidence="1">Belongs to the AAA ATPase family.</text>
</comment>
<dbReference type="Gene3D" id="3.40.50.300">
    <property type="entry name" value="P-loop containing nucleotide triphosphate hydrolases"/>
    <property type="match status" value="1"/>
</dbReference>
<keyword evidence="3" id="KW-0067">ATP-binding</keyword>
<dbReference type="AlphaFoldDB" id="A0A846RTU7"/>
<keyword evidence="7" id="KW-1185">Reference proteome</keyword>
<evidence type="ECO:0000256" key="4">
    <source>
        <dbReference type="SAM" id="MobiDB-lite"/>
    </source>
</evidence>
<evidence type="ECO:0000256" key="1">
    <source>
        <dbReference type="ARBA" id="ARBA00006914"/>
    </source>
</evidence>
<dbReference type="InterPro" id="IPR050221">
    <property type="entry name" value="26S_Proteasome_ATPase"/>
</dbReference>
<dbReference type="CDD" id="cd19481">
    <property type="entry name" value="RecA-like_protease"/>
    <property type="match status" value="1"/>
</dbReference>
<dbReference type="PANTHER" id="PTHR23073">
    <property type="entry name" value="26S PROTEASOME REGULATORY SUBUNIT"/>
    <property type="match status" value="1"/>
</dbReference>
<dbReference type="Pfam" id="PF00004">
    <property type="entry name" value="AAA"/>
    <property type="match status" value="1"/>
</dbReference>
<gene>
    <name evidence="6" type="ORF">BJ994_003028</name>
</gene>
<dbReference type="InterPro" id="IPR003593">
    <property type="entry name" value="AAA+_ATPase"/>
</dbReference>
<dbReference type="EMBL" id="JAATJL010000001">
    <property type="protein sequence ID" value="NJC23952.1"/>
    <property type="molecule type" value="Genomic_DNA"/>
</dbReference>
<evidence type="ECO:0000313" key="7">
    <source>
        <dbReference type="Proteomes" id="UP000547458"/>
    </source>
</evidence>
<proteinExistence type="inferred from homology"/>
<dbReference type="Proteomes" id="UP000547458">
    <property type="component" value="Unassembled WGS sequence"/>
</dbReference>
<evidence type="ECO:0000313" key="6">
    <source>
        <dbReference type="EMBL" id="NJC23952.1"/>
    </source>
</evidence>
<dbReference type="SUPFAM" id="SSF52540">
    <property type="entry name" value="P-loop containing nucleoside triphosphate hydrolases"/>
    <property type="match status" value="1"/>
</dbReference>
<evidence type="ECO:0000259" key="5">
    <source>
        <dbReference type="SMART" id="SM00382"/>
    </source>
</evidence>
<dbReference type="InterPro" id="IPR027417">
    <property type="entry name" value="P-loop_NTPase"/>
</dbReference>
<name>A0A846RTU7_9MICC</name>
<organism evidence="6 7">
    <name type="scientific">Arthrobacter pigmenti</name>
    <dbReference type="NCBI Taxonomy" id="271432"/>
    <lineage>
        <taxon>Bacteria</taxon>
        <taxon>Bacillati</taxon>
        <taxon>Actinomycetota</taxon>
        <taxon>Actinomycetes</taxon>
        <taxon>Micrococcales</taxon>
        <taxon>Micrococcaceae</taxon>
        <taxon>Arthrobacter</taxon>
    </lineage>
</organism>
<reference evidence="6 7" key="1">
    <citation type="submission" date="2020-03" db="EMBL/GenBank/DDBJ databases">
        <title>Sequencing the genomes of 1000 actinobacteria strains.</title>
        <authorList>
            <person name="Klenk H.-P."/>
        </authorList>
    </citation>
    <scope>NUCLEOTIDE SEQUENCE [LARGE SCALE GENOMIC DNA]</scope>
    <source>
        <strain evidence="6 7">DSM 16403</strain>
    </source>
</reference>
<dbReference type="GO" id="GO:0016887">
    <property type="term" value="F:ATP hydrolysis activity"/>
    <property type="evidence" value="ECO:0007669"/>
    <property type="project" value="InterPro"/>
</dbReference>
<evidence type="ECO:0000256" key="3">
    <source>
        <dbReference type="ARBA" id="ARBA00022840"/>
    </source>
</evidence>
<comment type="caution">
    <text evidence="6">The sequence shown here is derived from an EMBL/GenBank/DDBJ whole genome shotgun (WGS) entry which is preliminary data.</text>
</comment>
<sequence>MDEQMGIFLSNFKRLADLASEHTRLKTAGESLLDALSDYLGAPVQDLPAVSEEIPAHRFVDVDIAVDEISSRDPERRLIGVGGGQQRQHASFADLIQNSLMHFTVPVGQPDFVTIDTGPTTRRESLGFGIWLFSYEGVRLAALQRSANPQFGNNSSTVEVIGADRDAASAFLKEMREHLQDHSVIKGQVVSFTRTDYHPGAAGVTFHERPSVRSDEVVLTAGVLEQVAAHVLGIAEHRDAILSYGQHLKRGILLYGPPGTGKTHTVRHLLSESKGTTAILLSGGSLAFIAEAAKMARAMAPSLVVLEDVDLIAEDRSFGHGPQPLLFEVLDALDGLDSDVDVAFVLTTNRVDMLERALAQRPGRVDLAVEIPLPERKSRTALLDLYSPKGKFSSAAIGEVAERTEGTTASFAKELTRRTVLRAATTGAELSDEHLLAEVDLMMSEGEALTRSLLGSGPANEPEGFPGGHFPGSEGSAYGSSISFE</sequence>